<proteinExistence type="inferred from homology"/>
<keyword evidence="5" id="KW-0328">Glycosyltransferase</keyword>
<keyword evidence="13" id="KW-0961">Cell wall biogenesis/degradation</keyword>
<evidence type="ECO:0000256" key="4">
    <source>
        <dbReference type="ARBA" id="ARBA00022618"/>
    </source>
</evidence>
<evidence type="ECO:0000256" key="15">
    <source>
        <dbReference type="ARBA" id="ARBA00033270"/>
    </source>
</evidence>
<evidence type="ECO:0000256" key="7">
    <source>
        <dbReference type="ARBA" id="ARBA00022692"/>
    </source>
</evidence>
<comment type="pathway">
    <text evidence="2">Cell wall biogenesis; peptidoglycan biosynthesis.</text>
</comment>
<keyword evidence="3" id="KW-1003">Cell membrane</keyword>
<evidence type="ECO:0000256" key="11">
    <source>
        <dbReference type="ARBA" id="ARBA00023136"/>
    </source>
</evidence>
<feature type="transmembrane region" description="Helical" evidence="23">
    <location>
        <begin position="369"/>
        <end position="391"/>
    </location>
</feature>
<dbReference type="PANTHER" id="PTHR30474">
    <property type="entry name" value="CELL CYCLE PROTEIN"/>
    <property type="match status" value="1"/>
</dbReference>
<evidence type="ECO:0000256" key="17">
    <source>
        <dbReference type="ARBA" id="ARBA00041185"/>
    </source>
</evidence>
<evidence type="ECO:0000256" key="13">
    <source>
        <dbReference type="ARBA" id="ARBA00023316"/>
    </source>
</evidence>
<evidence type="ECO:0000256" key="8">
    <source>
        <dbReference type="ARBA" id="ARBA00022960"/>
    </source>
</evidence>
<evidence type="ECO:0000256" key="2">
    <source>
        <dbReference type="ARBA" id="ARBA00004752"/>
    </source>
</evidence>
<dbReference type="EMBL" id="JBITLV010000007">
    <property type="protein sequence ID" value="MFI7589415.1"/>
    <property type="molecule type" value="Genomic_DNA"/>
</dbReference>
<reference evidence="24 25" key="1">
    <citation type="submission" date="2024-10" db="EMBL/GenBank/DDBJ databases">
        <title>The Natural Products Discovery Center: Release of the First 8490 Sequenced Strains for Exploring Actinobacteria Biosynthetic Diversity.</title>
        <authorList>
            <person name="Kalkreuter E."/>
            <person name="Kautsar S.A."/>
            <person name="Yang D."/>
            <person name="Bader C.D."/>
            <person name="Teijaro C.N."/>
            <person name="Fluegel L."/>
            <person name="Davis C.M."/>
            <person name="Simpson J.R."/>
            <person name="Lauterbach L."/>
            <person name="Steele A.D."/>
            <person name="Gui C."/>
            <person name="Meng S."/>
            <person name="Li G."/>
            <person name="Viehrig K."/>
            <person name="Ye F."/>
            <person name="Su P."/>
            <person name="Kiefer A.F."/>
            <person name="Nichols A."/>
            <person name="Cepeda A.J."/>
            <person name="Yan W."/>
            <person name="Fan B."/>
            <person name="Jiang Y."/>
            <person name="Adhikari A."/>
            <person name="Zheng C.-J."/>
            <person name="Schuster L."/>
            <person name="Cowan T.M."/>
            <person name="Smanski M.J."/>
            <person name="Chevrette M.G."/>
            <person name="De Carvalho L.P.S."/>
            <person name="Shen B."/>
        </authorList>
    </citation>
    <scope>NUCLEOTIDE SEQUENCE [LARGE SCALE GENOMIC DNA]</scope>
    <source>
        <strain evidence="24 25">NPDC049639</strain>
    </source>
</reference>
<feature type="compositionally biased region" description="Low complexity" evidence="22">
    <location>
        <begin position="9"/>
        <end position="21"/>
    </location>
</feature>
<evidence type="ECO:0000313" key="24">
    <source>
        <dbReference type="EMBL" id="MFI7589415.1"/>
    </source>
</evidence>
<comment type="caution">
    <text evidence="24">The sequence shown here is derived from an EMBL/GenBank/DDBJ whole genome shotgun (WGS) entry which is preliminary data.</text>
</comment>
<name>A0ABW8ASQ3_9ACTN</name>
<feature type="transmembrane region" description="Helical" evidence="23">
    <location>
        <begin position="303"/>
        <end position="327"/>
    </location>
</feature>
<evidence type="ECO:0000256" key="22">
    <source>
        <dbReference type="SAM" id="MobiDB-lite"/>
    </source>
</evidence>
<evidence type="ECO:0000256" key="14">
    <source>
        <dbReference type="ARBA" id="ARBA00032370"/>
    </source>
</evidence>
<dbReference type="RefSeq" id="WP_398284006.1">
    <property type="nucleotide sequence ID" value="NZ_JBITLV010000007.1"/>
</dbReference>
<evidence type="ECO:0000256" key="1">
    <source>
        <dbReference type="ARBA" id="ARBA00004651"/>
    </source>
</evidence>
<keyword evidence="12" id="KW-0131">Cell cycle</keyword>
<keyword evidence="7 23" id="KW-0812">Transmembrane</keyword>
<accession>A0ABW8ASQ3</accession>
<evidence type="ECO:0000256" key="21">
    <source>
        <dbReference type="ARBA" id="ARBA00049966"/>
    </source>
</evidence>
<evidence type="ECO:0000256" key="16">
    <source>
        <dbReference type="ARBA" id="ARBA00038053"/>
    </source>
</evidence>
<dbReference type="PANTHER" id="PTHR30474:SF2">
    <property type="entry name" value="PEPTIDOGLYCAN GLYCOSYLTRANSFERASE FTSW-RELATED"/>
    <property type="match status" value="1"/>
</dbReference>
<dbReference type="Pfam" id="PF01098">
    <property type="entry name" value="FTSW_RODA_SPOVE"/>
    <property type="match status" value="1"/>
</dbReference>
<evidence type="ECO:0000256" key="9">
    <source>
        <dbReference type="ARBA" id="ARBA00022984"/>
    </source>
</evidence>
<feature type="region of interest" description="Disordered" evidence="22">
    <location>
        <begin position="1"/>
        <end position="21"/>
    </location>
</feature>
<evidence type="ECO:0000256" key="10">
    <source>
        <dbReference type="ARBA" id="ARBA00022989"/>
    </source>
</evidence>
<feature type="transmembrane region" description="Helical" evidence="23">
    <location>
        <begin position="105"/>
        <end position="126"/>
    </location>
</feature>
<gene>
    <name evidence="24" type="primary">ftsW</name>
    <name evidence="24" type="ORF">ACIB24_20315</name>
</gene>
<keyword evidence="25" id="KW-1185">Reference proteome</keyword>
<feature type="transmembrane region" description="Helical" evidence="23">
    <location>
        <begin position="215"/>
        <end position="235"/>
    </location>
</feature>
<evidence type="ECO:0000256" key="5">
    <source>
        <dbReference type="ARBA" id="ARBA00022676"/>
    </source>
</evidence>
<keyword evidence="8" id="KW-0133">Cell shape</keyword>
<evidence type="ECO:0000256" key="12">
    <source>
        <dbReference type="ARBA" id="ARBA00023306"/>
    </source>
</evidence>
<protein>
    <recommendedName>
        <fullName evidence="17">Probable peptidoglycan glycosyltransferase FtsW</fullName>
        <ecNumber evidence="19">2.4.99.28</ecNumber>
    </recommendedName>
    <alternativeName>
        <fullName evidence="18">Cell division protein FtsW</fullName>
    </alternativeName>
    <alternativeName>
        <fullName evidence="15">Cell wall polymerase</fullName>
    </alternativeName>
    <alternativeName>
        <fullName evidence="14">Peptidoglycan polymerase</fullName>
    </alternativeName>
</protein>
<feature type="transmembrane region" description="Helical" evidence="23">
    <location>
        <begin position="74"/>
        <end position="93"/>
    </location>
</feature>
<feature type="transmembrane region" description="Helical" evidence="23">
    <location>
        <begin position="38"/>
        <end position="62"/>
    </location>
</feature>
<evidence type="ECO:0000313" key="25">
    <source>
        <dbReference type="Proteomes" id="UP001612915"/>
    </source>
</evidence>
<comment type="similarity">
    <text evidence="16">Belongs to the SEDS family. FtsW subfamily.</text>
</comment>
<keyword evidence="9" id="KW-0573">Peptidoglycan synthesis</keyword>
<organism evidence="24 25">
    <name type="scientific">Spongisporangium articulatum</name>
    <dbReference type="NCBI Taxonomy" id="3362603"/>
    <lineage>
        <taxon>Bacteria</taxon>
        <taxon>Bacillati</taxon>
        <taxon>Actinomycetota</taxon>
        <taxon>Actinomycetes</taxon>
        <taxon>Kineosporiales</taxon>
        <taxon>Kineosporiaceae</taxon>
        <taxon>Spongisporangium</taxon>
    </lineage>
</organism>
<dbReference type="PROSITE" id="PS00428">
    <property type="entry name" value="FTSW_RODA_SPOVE"/>
    <property type="match status" value="1"/>
</dbReference>
<keyword evidence="4" id="KW-0132">Cell division</keyword>
<evidence type="ECO:0000256" key="23">
    <source>
        <dbReference type="SAM" id="Phobius"/>
    </source>
</evidence>
<evidence type="ECO:0000256" key="19">
    <source>
        <dbReference type="ARBA" id="ARBA00044770"/>
    </source>
</evidence>
<evidence type="ECO:0000256" key="3">
    <source>
        <dbReference type="ARBA" id="ARBA00022475"/>
    </source>
</evidence>
<comment type="catalytic activity">
    <reaction evidence="20">
        <text>[GlcNAc-(1-&gt;4)-Mur2Ac(oyl-L-Ala-gamma-D-Glu-L-Lys-D-Ala-D-Ala)](n)-di-trans,octa-cis-undecaprenyl diphosphate + beta-D-GlcNAc-(1-&gt;4)-Mur2Ac(oyl-L-Ala-gamma-D-Glu-L-Lys-D-Ala-D-Ala)-di-trans,octa-cis-undecaprenyl diphosphate = [GlcNAc-(1-&gt;4)-Mur2Ac(oyl-L-Ala-gamma-D-Glu-L-Lys-D-Ala-D-Ala)](n+1)-di-trans,octa-cis-undecaprenyl diphosphate + di-trans,octa-cis-undecaprenyl diphosphate + H(+)</text>
        <dbReference type="Rhea" id="RHEA:23708"/>
        <dbReference type="Rhea" id="RHEA-COMP:9602"/>
        <dbReference type="Rhea" id="RHEA-COMP:9603"/>
        <dbReference type="ChEBI" id="CHEBI:15378"/>
        <dbReference type="ChEBI" id="CHEBI:58405"/>
        <dbReference type="ChEBI" id="CHEBI:60033"/>
        <dbReference type="ChEBI" id="CHEBI:78435"/>
        <dbReference type="EC" id="2.4.99.28"/>
    </reaction>
</comment>
<comment type="subcellular location">
    <subcellularLocation>
        <location evidence="1">Cell membrane</location>
        <topology evidence="1">Multi-pass membrane protein</topology>
    </subcellularLocation>
</comment>
<sequence>MSSETSTRPASPAAGGAPAPAERGLRLPAWLDTPLTSYYLVLGSSVVLIGLGLVMVLSSSSVDSLADGQSAFTVFWRQAVFALIGVPLMVLAARMPPKSWAALGWPLLVGAMVMQLLVFTSFGVGVNGNRNWVSLGGFQLQPSEIGKLALCVWVAAVLARKRPLLGEPVHAMVPVVPGALLFLALVLYGADLGTALIVMAIMVGTMFVAGCPKRIFVFGGGALALLTLVMVMTSSNRLGRIASWRSDCTGDAALGACFQSLHGKYALATGGWWGVGLGASREKWGLLPEAHNDFIFAIIGEELGLVGTLAVVGLFAACAVGMFRIVLRHTDPFVKIATAGVLAWVIGQAVVNIGVVIGLLPVIGLPLPLVSSGGSALVMTMAALGMVIGFARHEPGAQQALAARAGLVRRSLAVVGRGRR</sequence>
<keyword evidence="10 23" id="KW-1133">Transmembrane helix</keyword>
<evidence type="ECO:0000256" key="20">
    <source>
        <dbReference type="ARBA" id="ARBA00049902"/>
    </source>
</evidence>
<dbReference type="InterPro" id="IPR018365">
    <property type="entry name" value="Cell_cycle_FtsW-rel_CS"/>
</dbReference>
<comment type="function">
    <text evidence="21">Peptidoglycan polymerase that is essential for cell division.</text>
</comment>
<dbReference type="NCBIfam" id="TIGR02614">
    <property type="entry name" value="ftsW"/>
    <property type="match status" value="1"/>
</dbReference>
<evidence type="ECO:0000256" key="18">
    <source>
        <dbReference type="ARBA" id="ARBA00041418"/>
    </source>
</evidence>
<dbReference type="EC" id="2.4.99.28" evidence="19"/>
<dbReference type="InterPro" id="IPR001182">
    <property type="entry name" value="FtsW/RodA"/>
</dbReference>
<keyword evidence="6" id="KW-0808">Transferase</keyword>
<dbReference type="Proteomes" id="UP001612915">
    <property type="component" value="Unassembled WGS sequence"/>
</dbReference>
<keyword evidence="11 23" id="KW-0472">Membrane</keyword>
<feature type="transmembrane region" description="Helical" evidence="23">
    <location>
        <begin position="179"/>
        <end position="203"/>
    </location>
</feature>
<feature type="transmembrane region" description="Helical" evidence="23">
    <location>
        <begin position="339"/>
        <end position="363"/>
    </location>
</feature>
<dbReference type="InterPro" id="IPR013437">
    <property type="entry name" value="FtsW"/>
</dbReference>
<evidence type="ECO:0000256" key="6">
    <source>
        <dbReference type="ARBA" id="ARBA00022679"/>
    </source>
</evidence>